<dbReference type="Proteomes" id="UP001241110">
    <property type="component" value="Unassembled WGS sequence"/>
</dbReference>
<dbReference type="EMBL" id="JASJOS010000021">
    <property type="protein sequence ID" value="MDJ1485546.1"/>
    <property type="molecule type" value="Genomic_DNA"/>
</dbReference>
<name>A0AAE3QYG3_9BACT</name>
<comment type="caution">
    <text evidence="1">The sequence shown here is derived from an EMBL/GenBank/DDBJ whole genome shotgun (WGS) entry which is preliminary data.</text>
</comment>
<organism evidence="1 2">
    <name type="scientific">Xanthocytophaga flava</name>
    <dbReference type="NCBI Taxonomy" id="3048013"/>
    <lineage>
        <taxon>Bacteria</taxon>
        <taxon>Pseudomonadati</taxon>
        <taxon>Bacteroidota</taxon>
        <taxon>Cytophagia</taxon>
        <taxon>Cytophagales</taxon>
        <taxon>Rhodocytophagaceae</taxon>
        <taxon>Xanthocytophaga</taxon>
    </lineage>
</organism>
<dbReference type="RefSeq" id="WP_313988444.1">
    <property type="nucleotide sequence ID" value="NZ_JASJOS010000021.1"/>
</dbReference>
<proteinExistence type="predicted"/>
<sequence>MKRSFLFIYLCFHLSHSSGREKDKSQVDPGLILQTAFEKMHTGYNGSIKIIPIEESIFIPPTYFIPPNYLV</sequence>
<evidence type="ECO:0000313" key="2">
    <source>
        <dbReference type="Proteomes" id="UP001241110"/>
    </source>
</evidence>
<protein>
    <submittedName>
        <fullName evidence="1">Uncharacterized protein</fullName>
    </submittedName>
</protein>
<dbReference type="AlphaFoldDB" id="A0AAE3QYG3"/>
<accession>A0AAE3QYG3</accession>
<reference evidence="1" key="1">
    <citation type="submission" date="2023-05" db="EMBL/GenBank/DDBJ databases">
        <authorList>
            <person name="Zhang X."/>
        </authorList>
    </citation>
    <scope>NUCLEOTIDE SEQUENCE</scope>
    <source>
        <strain evidence="1">YF14B1</strain>
    </source>
</reference>
<evidence type="ECO:0000313" key="1">
    <source>
        <dbReference type="EMBL" id="MDJ1485546.1"/>
    </source>
</evidence>
<gene>
    <name evidence="1" type="ORF">QNI16_33965</name>
</gene>